<name>A0A6B8RQ85_9BACL</name>
<dbReference type="RefSeq" id="WP_155703649.1">
    <property type="nucleotide sequence ID" value="NZ_CP034235.1"/>
</dbReference>
<dbReference type="KEGG" id="ppsc:EHS13_28510"/>
<dbReference type="EMBL" id="CP034235">
    <property type="protein sequence ID" value="QGQ98541.1"/>
    <property type="molecule type" value="Genomic_DNA"/>
</dbReference>
<gene>
    <name evidence="1" type="ORF">EHS13_28510</name>
</gene>
<reference evidence="2" key="1">
    <citation type="submission" date="2018-11" db="EMBL/GenBank/DDBJ databases">
        <title>Complete genome sequence of Paenibacillus sp. ML311-T8.</title>
        <authorList>
            <person name="Nam Y.-D."/>
            <person name="Kang J."/>
            <person name="Chung W.-H."/>
            <person name="Park Y.S."/>
        </authorList>
    </citation>
    <scope>NUCLEOTIDE SEQUENCE [LARGE SCALE GENOMIC DNA]</scope>
    <source>
        <strain evidence="2">ML311-T8</strain>
    </source>
</reference>
<evidence type="ECO:0000313" key="1">
    <source>
        <dbReference type="EMBL" id="QGQ98541.1"/>
    </source>
</evidence>
<organism evidence="1 2">
    <name type="scientific">Paenibacillus psychroresistens</name>
    <dbReference type="NCBI Taxonomy" id="1778678"/>
    <lineage>
        <taxon>Bacteria</taxon>
        <taxon>Bacillati</taxon>
        <taxon>Bacillota</taxon>
        <taxon>Bacilli</taxon>
        <taxon>Bacillales</taxon>
        <taxon>Paenibacillaceae</taxon>
        <taxon>Paenibacillus</taxon>
    </lineage>
</organism>
<dbReference type="Proteomes" id="UP000426246">
    <property type="component" value="Chromosome"/>
</dbReference>
<sequence>MGVKFAKEYEDIIAELVQAIGEMEGCAELLEIEPQQWVELDEDERQECLRTLADDIFYGLGSEPVLPFGDGLITYDSIKHTIHIKYADDKIIRVVHLI</sequence>
<accession>A0A6B8RQ85</accession>
<protein>
    <submittedName>
        <fullName evidence="1">Uncharacterized protein</fullName>
    </submittedName>
</protein>
<proteinExistence type="predicted"/>
<dbReference type="AlphaFoldDB" id="A0A6B8RQ85"/>
<evidence type="ECO:0000313" key="2">
    <source>
        <dbReference type="Proteomes" id="UP000426246"/>
    </source>
</evidence>
<keyword evidence="2" id="KW-1185">Reference proteome</keyword>
<dbReference type="OrthoDB" id="2085824at2"/>